<dbReference type="InterPro" id="IPR041711">
    <property type="entry name" value="Met-tRNA-FMT_N"/>
</dbReference>
<feature type="domain" description="Formyl transferase N-terminal" evidence="6">
    <location>
        <begin position="1"/>
        <end position="177"/>
    </location>
</feature>
<dbReference type="InterPro" id="IPR036477">
    <property type="entry name" value="Formyl_transf_N_sf"/>
</dbReference>
<dbReference type="InterPro" id="IPR005794">
    <property type="entry name" value="Fmt"/>
</dbReference>
<dbReference type="InterPro" id="IPR001555">
    <property type="entry name" value="GART_AS"/>
</dbReference>
<dbReference type="InterPro" id="IPR044135">
    <property type="entry name" value="Met-tRNA-FMT_C"/>
</dbReference>
<evidence type="ECO:0000313" key="8">
    <source>
        <dbReference type="EMBL" id="QIM10313.1"/>
    </source>
</evidence>
<dbReference type="Gene3D" id="3.40.50.12230">
    <property type="match status" value="1"/>
</dbReference>
<comment type="similarity">
    <text evidence="1 5">Belongs to the Fmt family.</text>
</comment>
<sequence length="296" mass="32484">MKIVFMGTPEFALEALKALATEHEIAAVYTKEPKVSGRGNKLVKTPVHLWAEERGIEVRTPKTLRNAEEQERFAALKADVAVVAAYGLILPQPVLDAYPMGCINIHASLLPRWRGAAPIQRSIEAGDEKSGVTIMKVAAGLDTGEMLLKGEVAITPQTTGGDLHDELARIGADLVLETLRKWSDIVPEKQNDALSCYAAKIEKGESLLDFSLSAEVLCRKIMAFSPYPAVYFEHNGERFKVLRARVAEERVSVGSICQKGNRLFIGAINGAVEVLEIQRQGKKAMPTEELLRGYVF</sequence>
<dbReference type="InterPro" id="IPR005793">
    <property type="entry name" value="Formyl_trans_C"/>
</dbReference>
<evidence type="ECO:0000259" key="7">
    <source>
        <dbReference type="Pfam" id="PF02911"/>
    </source>
</evidence>
<reference evidence="8" key="1">
    <citation type="journal article" date="2020" name="J. ISSAAS">
        <title>Lactobacilli and other gastrointestinal microbiota of Peromyscus leucopus, reservoir host for agents of Lyme disease and other zoonoses in North America.</title>
        <authorList>
            <person name="Milovic A."/>
            <person name="Bassam K."/>
            <person name="Shao H."/>
            <person name="Chatzistamou I."/>
            <person name="Tufts D.M."/>
            <person name="Diuk-Wasser M."/>
            <person name="Barbour A.G."/>
        </authorList>
    </citation>
    <scope>NUCLEOTIDE SEQUENCE</scope>
    <source>
        <strain evidence="8">LL90</strain>
    </source>
</reference>
<dbReference type="SUPFAM" id="SSF53328">
    <property type="entry name" value="Formyltransferase"/>
    <property type="match status" value="1"/>
</dbReference>
<dbReference type="GO" id="GO:0004479">
    <property type="term" value="F:methionyl-tRNA formyltransferase activity"/>
    <property type="evidence" value="ECO:0007669"/>
    <property type="project" value="UniProtKB-UniRule"/>
</dbReference>
<keyword evidence="4 5" id="KW-0648">Protein biosynthesis</keyword>
<protein>
    <recommendedName>
        <fullName evidence="2 5">Methionyl-tRNA formyltransferase</fullName>
        <ecNumber evidence="2 5">2.1.2.9</ecNumber>
    </recommendedName>
</protein>
<dbReference type="PANTHER" id="PTHR11138:SF5">
    <property type="entry name" value="METHIONYL-TRNA FORMYLTRANSFERASE, MITOCHONDRIAL"/>
    <property type="match status" value="1"/>
</dbReference>
<dbReference type="GO" id="GO:0005829">
    <property type="term" value="C:cytosol"/>
    <property type="evidence" value="ECO:0007669"/>
    <property type="project" value="TreeGrafter"/>
</dbReference>
<evidence type="ECO:0000256" key="5">
    <source>
        <dbReference type="HAMAP-Rule" id="MF_00182"/>
    </source>
</evidence>
<feature type="binding site" evidence="5">
    <location>
        <begin position="108"/>
        <end position="111"/>
    </location>
    <ligand>
        <name>(6S)-5,6,7,8-tetrahydrofolate</name>
        <dbReference type="ChEBI" id="CHEBI:57453"/>
    </ligand>
</feature>
<evidence type="ECO:0000256" key="1">
    <source>
        <dbReference type="ARBA" id="ARBA00010699"/>
    </source>
</evidence>
<proteinExistence type="inferred from homology"/>
<dbReference type="AlphaFoldDB" id="A0A6G8F222"/>
<comment type="catalytic activity">
    <reaction evidence="5">
        <text>L-methionyl-tRNA(fMet) + (6R)-10-formyltetrahydrofolate = N-formyl-L-methionyl-tRNA(fMet) + (6S)-5,6,7,8-tetrahydrofolate + H(+)</text>
        <dbReference type="Rhea" id="RHEA:24380"/>
        <dbReference type="Rhea" id="RHEA-COMP:9952"/>
        <dbReference type="Rhea" id="RHEA-COMP:9953"/>
        <dbReference type="ChEBI" id="CHEBI:15378"/>
        <dbReference type="ChEBI" id="CHEBI:57453"/>
        <dbReference type="ChEBI" id="CHEBI:78530"/>
        <dbReference type="ChEBI" id="CHEBI:78844"/>
        <dbReference type="ChEBI" id="CHEBI:195366"/>
        <dbReference type="EC" id="2.1.2.9"/>
    </reaction>
</comment>
<accession>A0A6G8F222</accession>
<dbReference type="Pfam" id="PF02911">
    <property type="entry name" value="Formyl_trans_C"/>
    <property type="match status" value="1"/>
</dbReference>
<evidence type="ECO:0000256" key="3">
    <source>
        <dbReference type="ARBA" id="ARBA00022679"/>
    </source>
</evidence>
<feature type="domain" description="Formyl transferase C-terminal" evidence="7">
    <location>
        <begin position="200"/>
        <end position="294"/>
    </location>
</feature>
<evidence type="ECO:0000259" key="6">
    <source>
        <dbReference type="Pfam" id="PF00551"/>
    </source>
</evidence>
<dbReference type="CDD" id="cd08704">
    <property type="entry name" value="Met_tRNA_FMT_C"/>
    <property type="match status" value="1"/>
</dbReference>
<dbReference type="HAMAP" id="MF_00182">
    <property type="entry name" value="Formyl_trans"/>
    <property type="match status" value="1"/>
</dbReference>
<name>A0A6G8F222_9PROT</name>
<dbReference type="EMBL" id="MN990728">
    <property type="protein sequence ID" value="QIM10313.1"/>
    <property type="molecule type" value="Genomic_DNA"/>
</dbReference>
<dbReference type="CDD" id="cd08646">
    <property type="entry name" value="FMT_core_Met-tRNA-FMT_N"/>
    <property type="match status" value="1"/>
</dbReference>
<dbReference type="EC" id="2.1.2.9" evidence="2 5"/>
<evidence type="ECO:0000256" key="4">
    <source>
        <dbReference type="ARBA" id="ARBA00022917"/>
    </source>
</evidence>
<dbReference type="Pfam" id="PF00551">
    <property type="entry name" value="Formyl_trans_N"/>
    <property type="match status" value="1"/>
</dbReference>
<dbReference type="PANTHER" id="PTHR11138">
    <property type="entry name" value="METHIONYL-TRNA FORMYLTRANSFERASE"/>
    <property type="match status" value="1"/>
</dbReference>
<dbReference type="PROSITE" id="PS00373">
    <property type="entry name" value="GART"/>
    <property type="match status" value="1"/>
</dbReference>
<keyword evidence="3 5" id="KW-0808">Transferase</keyword>
<dbReference type="InterPro" id="IPR011034">
    <property type="entry name" value="Formyl_transferase-like_C_sf"/>
</dbReference>
<comment type="function">
    <text evidence="5">Attaches a formyl group to the free amino group of methionyl-tRNA(fMet). The formyl group appears to play a dual role in the initiator identity of N-formylmethionyl-tRNA by promoting its recognition by IF2 and preventing the misappropriation of this tRNA by the elongation apparatus.</text>
</comment>
<evidence type="ECO:0000256" key="2">
    <source>
        <dbReference type="ARBA" id="ARBA00012261"/>
    </source>
</evidence>
<dbReference type="InterPro" id="IPR002376">
    <property type="entry name" value="Formyl_transf_N"/>
</dbReference>
<gene>
    <name evidence="5 8" type="primary">fmt</name>
    <name evidence="8" type="ORF">PlAlph_0670</name>
</gene>
<dbReference type="NCBIfam" id="TIGR00460">
    <property type="entry name" value="fmt"/>
    <property type="match status" value="1"/>
</dbReference>
<dbReference type="SUPFAM" id="SSF50486">
    <property type="entry name" value="FMT C-terminal domain-like"/>
    <property type="match status" value="1"/>
</dbReference>
<organism evidence="8">
    <name type="scientific">uncultured Alphaproteobacteria bacterium</name>
    <dbReference type="NCBI Taxonomy" id="91750"/>
    <lineage>
        <taxon>Bacteria</taxon>
        <taxon>Pseudomonadati</taxon>
        <taxon>Pseudomonadota</taxon>
        <taxon>Alphaproteobacteria</taxon>
        <taxon>environmental samples</taxon>
    </lineage>
</organism>